<dbReference type="EMBL" id="JAWZYT010002240">
    <property type="protein sequence ID" value="KAK4305731.1"/>
    <property type="molecule type" value="Genomic_DNA"/>
</dbReference>
<reference evidence="1" key="1">
    <citation type="submission" date="2023-11" db="EMBL/GenBank/DDBJ databases">
        <title>Genome assemblies of two species of porcelain crab, Petrolisthes cinctipes and Petrolisthes manimaculis (Anomura: Porcellanidae).</title>
        <authorList>
            <person name="Angst P."/>
        </authorList>
    </citation>
    <scope>NUCLEOTIDE SEQUENCE</scope>
    <source>
        <strain evidence="1">PB745_02</strain>
        <tissue evidence="1">Gill</tissue>
    </source>
</reference>
<organism evidence="1 2">
    <name type="scientific">Petrolisthes manimaculis</name>
    <dbReference type="NCBI Taxonomy" id="1843537"/>
    <lineage>
        <taxon>Eukaryota</taxon>
        <taxon>Metazoa</taxon>
        <taxon>Ecdysozoa</taxon>
        <taxon>Arthropoda</taxon>
        <taxon>Crustacea</taxon>
        <taxon>Multicrustacea</taxon>
        <taxon>Malacostraca</taxon>
        <taxon>Eumalacostraca</taxon>
        <taxon>Eucarida</taxon>
        <taxon>Decapoda</taxon>
        <taxon>Pleocyemata</taxon>
        <taxon>Anomura</taxon>
        <taxon>Galatheoidea</taxon>
        <taxon>Porcellanidae</taxon>
        <taxon>Petrolisthes</taxon>
    </lineage>
</organism>
<evidence type="ECO:0000313" key="2">
    <source>
        <dbReference type="Proteomes" id="UP001292094"/>
    </source>
</evidence>
<keyword evidence="2" id="KW-1185">Reference proteome</keyword>
<comment type="caution">
    <text evidence="1">The sequence shown here is derived from an EMBL/GenBank/DDBJ whole genome shotgun (WGS) entry which is preliminary data.</text>
</comment>
<gene>
    <name evidence="1" type="ORF">Pmani_022390</name>
</gene>
<name>A0AAE1PD28_9EUCA</name>
<evidence type="ECO:0000313" key="1">
    <source>
        <dbReference type="EMBL" id="KAK4305731.1"/>
    </source>
</evidence>
<accession>A0AAE1PD28</accession>
<dbReference type="Proteomes" id="UP001292094">
    <property type="component" value="Unassembled WGS sequence"/>
</dbReference>
<dbReference type="AlphaFoldDB" id="A0AAE1PD28"/>
<protein>
    <submittedName>
        <fullName evidence="1">Uncharacterized protein</fullName>
    </submittedName>
</protein>
<proteinExistence type="predicted"/>
<sequence>MKCPVGPLLDSNGLTIPSAQLRMTSPLIIWTLLSLAVSNILDCCYNDVQYLLGKEVALFHRCCTSLVCGAHLTKVPPFFSTAIVPVIVPPAPDSEGNHHDLGDTWPDLHDPCQIWICTPNGPVRRPIKECDPLPSQPHPRCTVVVEDCCRTWSCPGCVDNNGIPREEGSRWEDPSDPCILYMCINGRIQSFPKTVFEPCPSPGPKPHDRCVYALIDCCHQWNCTTGCVDAYGQQHNVGDVWTDPIDRCFILTCTSTGIQRSPVSCPPLEPVLAMLTIKDITMLVTRGLIHMTTATVIPATTLALRGIQSPVQPLVPDLITLAPWSLMDAAGIGHAEITRKFKLQDK</sequence>